<evidence type="ECO:0000313" key="2">
    <source>
        <dbReference type="Proteomes" id="UP000887226"/>
    </source>
</evidence>
<dbReference type="Proteomes" id="UP000887226">
    <property type="component" value="Unassembled WGS sequence"/>
</dbReference>
<keyword evidence="2" id="KW-1185">Reference proteome</keyword>
<organism evidence="1 2">
    <name type="scientific">Calycina marina</name>
    <dbReference type="NCBI Taxonomy" id="1763456"/>
    <lineage>
        <taxon>Eukaryota</taxon>
        <taxon>Fungi</taxon>
        <taxon>Dikarya</taxon>
        <taxon>Ascomycota</taxon>
        <taxon>Pezizomycotina</taxon>
        <taxon>Leotiomycetes</taxon>
        <taxon>Helotiales</taxon>
        <taxon>Pezizellaceae</taxon>
        <taxon>Calycina</taxon>
    </lineage>
</organism>
<proteinExistence type="predicted"/>
<name>A0A9P8CE18_9HELO</name>
<reference evidence="1" key="1">
    <citation type="journal article" date="2021" name="IMA Fungus">
        <title>Genomic characterization of three marine fungi, including Emericellopsis atlantica sp. nov. with signatures of a generalist lifestyle and marine biomass degradation.</title>
        <authorList>
            <person name="Hagestad O.C."/>
            <person name="Hou L."/>
            <person name="Andersen J.H."/>
            <person name="Hansen E.H."/>
            <person name="Altermark B."/>
            <person name="Li C."/>
            <person name="Kuhnert E."/>
            <person name="Cox R.J."/>
            <person name="Crous P.W."/>
            <person name="Spatafora J.W."/>
            <person name="Lail K."/>
            <person name="Amirebrahimi M."/>
            <person name="Lipzen A."/>
            <person name="Pangilinan J."/>
            <person name="Andreopoulos W."/>
            <person name="Hayes R.D."/>
            <person name="Ng V."/>
            <person name="Grigoriev I.V."/>
            <person name="Jackson S.A."/>
            <person name="Sutton T.D.S."/>
            <person name="Dobson A.D.W."/>
            <person name="Rama T."/>
        </authorList>
    </citation>
    <scope>NUCLEOTIDE SEQUENCE</scope>
    <source>
        <strain evidence="1">TRa3180A</strain>
    </source>
</reference>
<comment type="caution">
    <text evidence="1">The sequence shown here is derived from an EMBL/GenBank/DDBJ whole genome shotgun (WGS) entry which is preliminary data.</text>
</comment>
<protein>
    <submittedName>
        <fullName evidence="1">Uncharacterized protein</fullName>
    </submittedName>
</protein>
<dbReference type="AlphaFoldDB" id="A0A9P8CE18"/>
<gene>
    <name evidence="1" type="ORF">BJ878DRAFT_511372</name>
</gene>
<evidence type="ECO:0000313" key="1">
    <source>
        <dbReference type="EMBL" id="KAG9243327.1"/>
    </source>
</evidence>
<sequence>MLTQVNITRIAAQSTRLSSTSANLYPLLKSMSSPDILAEIVGSSGKSTEFFEEIQDVATKLLSTQKVKEQQFAQGTILEQRIIELGSRIEAEESQYIALEKVWKDNQDCHALVVSTLNDTIAHLQNYSATDSITPRVSTKPPDSRSLSLTALAVALFGHSCSTSMQKFNNNASEFPDM</sequence>
<accession>A0A9P8CE18</accession>
<dbReference type="EMBL" id="MU253987">
    <property type="protein sequence ID" value="KAG9243327.1"/>
    <property type="molecule type" value="Genomic_DNA"/>
</dbReference>